<gene>
    <name evidence="2" type="ORF">C273_09909</name>
</gene>
<dbReference type="CDD" id="cd02440">
    <property type="entry name" value="AdoMet_MTases"/>
    <property type="match status" value="1"/>
</dbReference>
<reference evidence="2 3" key="1">
    <citation type="journal article" date="2013" name="Genome Announc.">
        <title>Genome Sequence of Staphylococcus massiliensis Strain S46, Isolated from the Surface of Healthy Human Skin.</title>
        <authorList>
            <person name="Srivastav R."/>
            <person name="Singh A."/>
            <person name="Jangir P.K."/>
            <person name="Kumari C."/>
            <person name="Muduli S."/>
            <person name="Sharma R."/>
        </authorList>
    </citation>
    <scope>NUCLEOTIDE SEQUENCE [LARGE SCALE GENOMIC DNA]</scope>
    <source>
        <strain evidence="2 3">S46</strain>
    </source>
</reference>
<feature type="domain" description="Methyltransferase small" evidence="1">
    <location>
        <begin position="30"/>
        <end position="170"/>
    </location>
</feature>
<dbReference type="Proteomes" id="UP000009885">
    <property type="component" value="Unassembled WGS sequence"/>
</dbReference>
<dbReference type="Gene3D" id="3.40.50.150">
    <property type="entry name" value="Vaccinia Virus protein VP39"/>
    <property type="match status" value="1"/>
</dbReference>
<dbReference type="InterPro" id="IPR050210">
    <property type="entry name" value="tRNA_Adenine-N(6)_MTase"/>
</dbReference>
<evidence type="ECO:0000313" key="3">
    <source>
        <dbReference type="Proteomes" id="UP000009885"/>
    </source>
</evidence>
<dbReference type="EMBL" id="AMSQ01000020">
    <property type="protein sequence ID" value="EKU46143.1"/>
    <property type="molecule type" value="Genomic_DNA"/>
</dbReference>
<dbReference type="PANTHER" id="PTHR47739">
    <property type="entry name" value="TRNA1(VAL) (ADENINE(37)-N6)-METHYLTRANSFERASE"/>
    <property type="match status" value="1"/>
</dbReference>
<keyword evidence="3" id="KW-1185">Reference proteome</keyword>
<dbReference type="eggNOG" id="COG4123">
    <property type="taxonomic scope" value="Bacteria"/>
</dbReference>
<accession>K9AFR5</accession>
<dbReference type="STRING" id="1229783.C273_09909"/>
<dbReference type="RefSeq" id="WP_009384547.1">
    <property type="nucleotide sequence ID" value="NZ_AMSQ01000020.1"/>
</dbReference>
<keyword evidence="2" id="KW-0489">Methyltransferase</keyword>
<sequence length="241" mass="28066">MLKPNERIDYLFKEKLEIIQNDDVFSFSTDALLLAHFTKVRKRDKVMDLCAGNGVIPLVLSHKCHQMIEGVEIQSQLVDMANRSVARNDLSERIHMHHMDIKDLVKHFKPATYDLITCNPPYFKVNQMNQHQKEAHKIARHEVMCTLEDVLSVTRHLLKQGGRIVMVHRADRLMDVLTLMRQYQLEPKVLHLIYSKKHKAAQTIVVEARKGGQYGLKIGAPFYMYQDDNTYTEEMKAIYYG</sequence>
<comment type="caution">
    <text evidence="2">The sequence shown here is derived from an EMBL/GenBank/DDBJ whole genome shotgun (WGS) entry which is preliminary data.</text>
</comment>
<evidence type="ECO:0000259" key="1">
    <source>
        <dbReference type="Pfam" id="PF05175"/>
    </source>
</evidence>
<dbReference type="InterPro" id="IPR029063">
    <property type="entry name" value="SAM-dependent_MTases_sf"/>
</dbReference>
<dbReference type="SUPFAM" id="SSF53335">
    <property type="entry name" value="S-adenosyl-L-methionine-dependent methyltransferases"/>
    <property type="match status" value="1"/>
</dbReference>
<organism evidence="2 3">
    <name type="scientific">Staphylococcus massiliensis S46</name>
    <dbReference type="NCBI Taxonomy" id="1229783"/>
    <lineage>
        <taxon>Bacteria</taxon>
        <taxon>Bacillati</taxon>
        <taxon>Bacillota</taxon>
        <taxon>Bacilli</taxon>
        <taxon>Bacillales</taxon>
        <taxon>Staphylococcaceae</taxon>
        <taxon>Staphylococcus</taxon>
    </lineage>
</organism>
<dbReference type="Pfam" id="PF05175">
    <property type="entry name" value="MTS"/>
    <property type="match status" value="1"/>
</dbReference>
<dbReference type="GO" id="GO:0032259">
    <property type="term" value="P:methylation"/>
    <property type="evidence" value="ECO:0007669"/>
    <property type="project" value="UniProtKB-KW"/>
</dbReference>
<proteinExistence type="predicted"/>
<dbReference type="InterPro" id="IPR007848">
    <property type="entry name" value="Small_mtfrase_dom"/>
</dbReference>
<keyword evidence="2" id="KW-0808">Transferase</keyword>
<name>K9AFR5_9STAP</name>
<evidence type="ECO:0000313" key="2">
    <source>
        <dbReference type="EMBL" id="EKU46143.1"/>
    </source>
</evidence>
<dbReference type="PATRIC" id="fig|1229783.3.peg.1979"/>
<dbReference type="GO" id="GO:0008168">
    <property type="term" value="F:methyltransferase activity"/>
    <property type="evidence" value="ECO:0007669"/>
    <property type="project" value="UniProtKB-KW"/>
</dbReference>
<dbReference type="OrthoDB" id="9777257at2"/>
<dbReference type="PANTHER" id="PTHR47739:SF1">
    <property type="entry name" value="TRNA1(VAL) (ADENINE(37)-N6)-METHYLTRANSFERASE"/>
    <property type="match status" value="1"/>
</dbReference>
<dbReference type="AlphaFoldDB" id="K9AFR5"/>
<protein>
    <submittedName>
        <fullName evidence="2">Methyltransferase</fullName>
    </submittedName>
</protein>